<evidence type="ECO:0000256" key="1">
    <source>
        <dbReference type="SAM" id="MobiDB-lite"/>
    </source>
</evidence>
<reference evidence="3 4" key="2">
    <citation type="submission" date="2019-09" db="EMBL/GenBank/DDBJ databases">
        <authorList>
            <person name="Jin C."/>
        </authorList>
    </citation>
    <scope>NUCLEOTIDE SEQUENCE [LARGE SCALE GENOMIC DNA]</scope>
    <source>
        <strain evidence="3 4">BN140002</strain>
    </source>
</reference>
<reference evidence="3 4" key="1">
    <citation type="submission" date="2019-09" db="EMBL/GenBank/DDBJ databases">
        <title>Salinarimonas rosea gen. nov., sp. nov., a new member of the a-2 subgroup of the Proteobacteria.</title>
        <authorList>
            <person name="Liu J."/>
        </authorList>
    </citation>
    <scope>NUCLEOTIDE SEQUENCE [LARGE SCALE GENOMIC DNA]</scope>
    <source>
        <strain evidence="3 4">BN140002</strain>
    </source>
</reference>
<dbReference type="GO" id="GO:0032153">
    <property type="term" value="C:cell division site"/>
    <property type="evidence" value="ECO:0007669"/>
    <property type="project" value="TreeGrafter"/>
</dbReference>
<dbReference type="RefSeq" id="WP_149819593.1">
    <property type="nucleotide sequence ID" value="NZ_VUOA01000029.1"/>
</dbReference>
<dbReference type="PANTHER" id="PTHR47755:SF1">
    <property type="entry name" value="CELL DIVISION PROTEIN FTSX"/>
    <property type="match status" value="1"/>
</dbReference>
<keyword evidence="2" id="KW-1133">Transmembrane helix</keyword>
<feature type="compositionally biased region" description="Basic and acidic residues" evidence="1">
    <location>
        <begin position="1"/>
        <end position="15"/>
    </location>
</feature>
<feature type="transmembrane region" description="Helical" evidence="2">
    <location>
        <begin position="249"/>
        <end position="272"/>
    </location>
</feature>
<evidence type="ECO:0000313" key="4">
    <source>
        <dbReference type="Proteomes" id="UP000323142"/>
    </source>
</evidence>
<sequence length="322" mass="33419">MIDPVDRIPSERGHEAAPPLSPHLKRDAPLVPIDSAAGRSLMAVIAILTFLAALCAGGAALVANASTQWRSSIAREVTIQIRPSAGRDGDALVAQAAEIARMSPGVAGVEPYTREQSARLLEPWIGSGAGLLDLPIPRIVAVTLAEDARADTEALRRRIVAEVPGATLDDHALWLRRLSSMANTVVGVGIGLVLLVLLATGLAVAFATRGAMAGNKEIVDVLHLVGGDDAFIAREFQIRFLRLGLKGGALGCAAALAFIALAGLAAGSLRASPAGDQIEALFGAFDMGLGDYVLILLVGLVVAAVTAVVSRVTVRRYLADLR</sequence>
<protein>
    <submittedName>
        <fullName evidence="3">ABC transporter permease</fullName>
    </submittedName>
</protein>
<dbReference type="GO" id="GO:0051301">
    <property type="term" value="P:cell division"/>
    <property type="evidence" value="ECO:0007669"/>
    <property type="project" value="InterPro"/>
</dbReference>
<accession>A0A5B2VAK0</accession>
<dbReference type="GO" id="GO:0016020">
    <property type="term" value="C:membrane"/>
    <property type="evidence" value="ECO:0007669"/>
    <property type="project" value="InterPro"/>
</dbReference>
<evidence type="ECO:0000256" key="2">
    <source>
        <dbReference type="SAM" id="Phobius"/>
    </source>
</evidence>
<dbReference type="AlphaFoldDB" id="A0A5B2VAK0"/>
<organism evidence="3 4">
    <name type="scientific">Salinarimonas soli</name>
    <dbReference type="NCBI Taxonomy" id="1638099"/>
    <lineage>
        <taxon>Bacteria</taxon>
        <taxon>Pseudomonadati</taxon>
        <taxon>Pseudomonadota</taxon>
        <taxon>Alphaproteobacteria</taxon>
        <taxon>Hyphomicrobiales</taxon>
        <taxon>Salinarimonadaceae</taxon>
        <taxon>Salinarimonas</taxon>
    </lineage>
</organism>
<dbReference type="Proteomes" id="UP000323142">
    <property type="component" value="Unassembled WGS sequence"/>
</dbReference>
<proteinExistence type="predicted"/>
<dbReference type="OrthoDB" id="9814843at2"/>
<dbReference type="EMBL" id="VUOA01000029">
    <property type="protein sequence ID" value="KAA2236014.1"/>
    <property type="molecule type" value="Genomic_DNA"/>
</dbReference>
<feature type="transmembrane region" description="Helical" evidence="2">
    <location>
        <begin position="185"/>
        <end position="207"/>
    </location>
</feature>
<gene>
    <name evidence="3" type="ORF">F0L46_16690</name>
</gene>
<name>A0A5B2VAK0_9HYPH</name>
<dbReference type="PANTHER" id="PTHR47755">
    <property type="entry name" value="CELL DIVISION PROTEIN FTSX"/>
    <property type="match status" value="1"/>
</dbReference>
<dbReference type="InterPro" id="IPR004513">
    <property type="entry name" value="FtsX"/>
</dbReference>
<evidence type="ECO:0000313" key="3">
    <source>
        <dbReference type="EMBL" id="KAA2236014.1"/>
    </source>
</evidence>
<keyword evidence="2" id="KW-0472">Membrane</keyword>
<feature type="region of interest" description="Disordered" evidence="1">
    <location>
        <begin position="1"/>
        <end position="24"/>
    </location>
</feature>
<keyword evidence="4" id="KW-1185">Reference proteome</keyword>
<feature type="transmembrane region" description="Helical" evidence="2">
    <location>
        <begin position="41"/>
        <end position="63"/>
    </location>
</feature>
<feature type="transmembrane region" description="Helical" evidence="2">
    <location>
        <begin position="292"/>
        <end position="314"/>
    </location>
</feature>
<comment type="caution">
    <text evidence="3">The sequence shown here is derived from an EMBL/GenBank/DDBJ whole genome shotgun (WGS) entry which is preliminary data.</text>
</comment>
<keyword evidence="2" id="KW-0812">Transmembrane</keyword>